<comment type="caution">
    <text evidence="2">The sequence shown here is derived from an EMBL/GenBank/DDBJ whole genome shotgun (WGS) entry which is preliminary data.</text>
</comment>
<evidence type="ECO:0000256" key="1">
    <source>
        <dbReference type="SAM" id="SignalP"/>
    </source>
</evidence>
<evidence type="ECO:0000313" key="2">
    <source>
        <dbReference type="EMBL" id="MBC8316459.1"/>
    </source>
</evidence>
<name>A0A8J6TAJ8_9BACT</name>
<dbReference type="Gene3D" id="1.20.120.1490">
    <property type="match status" value="1"/>
</dbReference>
<feature type="chain" id="PRO_5035255786" description="Periplasmic heavy metal sensor" evidence="1">
    <location>
        <begin position="25"/>
        <end position="153"/>
    </location>
</feature>
<sequence>MKKNIPLLAVLTMIFLLSNTNLMAQQGSNSPSANGQQKMNSPFLITGKLPHLTKLLVREWDNPTLHLSEEQKAKLLVVRQETIAGVQKLGQEISSLEKQVTERAFTGETPDALHSLIQSIAGLKAEATMIHLRCIYDTSKILDQQQLDVLRKM</sequence>
<evidence type="ECO:0000313" key="3">
    <source>
        <dbReference type="Proteomes" id="UP000614424"/>
    </source>
</evidence>
<dbReference type="AlphaFoldDB" id="A0A8J6TAJ8"/>
<organism evidence="2 3">
    <name type="scientific">Candidatus Desulfobia pelagia</name>
    <dbReference type="NCBI Taxonomy" id="2841692"/>
    <lineage>
        <taxon>Bacteria</taxon>
        <taxon>Pseudomonadati</taxon>
        <taxon>Thermodesulfobacteriota</taxon>
        <taxon>Desulfobulbia</taxon>
        <taxon>Desulfobulbales</taxon>
        <taxon>Desulfobulbaceae</taxon>
        <taxon>Candidatus Desulfobia</taxon>
    </lineage>
</organism>
<dbReference type="EMBL" id="JACNJZ010000034">
    <property type="protein sequence ID" value="MBC8316459.1"/>
    <property type="molecule type" value="Genomic_DNA"/>
</dbReference>
<accession>A0A8J6TAJ8</accession>
<proteinExistence type="predicted"/>
<gene>
    <name evidence="2" type="ORF">H8E41_01040</name>
</gene>
<evidence type="ECO:0008006" key="4">
    <source>
        <dbReference type="Google" id="ProtNLM"/>
    </source>
</evidence>
<protein>
    <recommendedName>
        <fullName evidence="4">Periplasmic heavy metal sensor</fullName>
    </recommendedName>
</protein>
<keyword evidence="1" id="KW-0732">Signal</keyword>
<dbReference type="Proteomes" id="UP000614424">
    <property type="component" value="Unassembled WGS sequence"/>
</dbReference>
<reference evidence="2 3" key="1">
    <citation type="submission" date="2020-08" db="EMBL/GenBank/DDBJ databases">
        <title>Bridging the membrane lipid divide: bacteria of the FCB group superphylum have the potential to synthesize archaeal ether lipids.</title>
        <authorList>
            <person name="Villanueva L."/>
            <person name="Von Meijenfeldt F.A.B."/>
            <person name="Westbye A.B."/>
            <person name="Yadav S."/>
            <person name="Hopmans E.C."/>
            <person name="Dutilh B.E."/>
            <person name="Sinninghe Damste J.S."/>
        </authorList>
    </citation>
    <scope>NUCLEOTIDE SEQUENCE [LARGE SCALE GENOMIC DNA]</scope>
    <source>
        <strain evidence="2">NIOZ-UU47</strain>
    </source>
</reference>
<feature type="signal peptide" evidence="1">
    <location>
        <begin position="1"/>
        <end position="24"/>
    </location>
</feature>